<dbReference type="Pfam" id="PF22906">
    <property type="entry name" value="GULLO2-like_3rd"/>
    <property type="match status" value="1"/>
</dbReference>
<sequence length="635" mass="70954">MKLRHPPQVLLYTPLLVVGLLYQLIQLHLTTGTCISLPLPSPIQCLRTDENGDGLDCTVESYQRVWQDRKLCRVARAVYPRTEAQLIEAVASASRTGSRIKVVSGGSHSLNKLVCPGGENNFLISTRYYDSLIHIELTSRTVTAHSGVMLRKLLDYVAEFNLSLPHTPYWQGVSVGGAISTGSHGSGAWGRGSSLHDHVVGMRLVLPALQQEGYAKVVELTDGQEDLDAARLSLGVLGVISTVTFQLEPIFKRSVSLELRDDEGLEDEISEFAKAHEFSSLNWYPGTRKVLYKIEDRVDATTEGEGTFRHAMVEKLSLEEIENMRNSLELMERTENEDGLCEMEGMTIRARLEHGDGFLNDGLTFTGYPVVGYSHNMQTSGGCEEASSPVTPTGIDLNIFSDGTSDCEGGMSNTIESATTNTVCTCFWNPDLNTSMLFHDVAIAVPISRAKDAVLEIKKLRDLRQKTMCRLGVLGGLFMRFQAKSKAYLGEADDSVTFEFCQYKKREANIPKLQQDFFEEIEQMLLVKFGGKPHWGKNRILAFDDMHRRVRAMEKFLQVRERLDPFRLFSNEWTDAILGDGSIPRSAQILQDHCAFEGLCICREDSHCHPGRGFFCRPGYVFNEARVCRHEASTV</sequence>
<comment type="similarity">
    <text evidence="3">Belongs to the oxygen-dependent FAD-linked oxidoreductase family.</text>
</comment>
<dbReference type="InterPro" id="IPR016167">
    <property type="entry name" value="FAD-bd_PCMH_sub1"/>
</dbReference>
<comment type="pathway">
    <text evidence="2">Cofactor biosynthesis; L-ascorbate biosynthesis.</text>
</comment>
<dbReference type="Gene3D" id="3.30.465.10">
    <property type="match status" value="1"/>
</dbReference>
<evidence type="ECO:0000256" key="4">
    <source>
        <dbReference type="ARBA" id="ARBA00023002"/>
    </source>
</evidence>
<keyword evidence="4" id="KW-0560">Oxidoreductase</keyword>
<dbReference type="Pfam" id="PF01565">
    <property type="entry name" value="FAD_binding_4"/>
    <property type="match status" value="1"/>
</dbReference>
<evidence type="ECO:0000313" key="6">
    <source>
        <dbReference type="EMBL" id="KAH7290305.1"/>
    </source>
</evidence>
<organism evidence="6 7">
    <name type="scientific">Ceratopteris richardii</name>
    <name type="common">Triangle waterfern</name>
    <dbReference type="NCBI Taxonomy" id="49495"/>
    <lineage>
        <taxon>Eukaryota</taxon>
        <taxon>Viridiplantae</taxon>
        <taxon>Streptophyta</taxon>
        <taxon>Embryophyta</taxon>
        <taxon>Tracheophyta</taxon>
        <taxon>Polypodiopsida</taxon>
        <taxon>Polypodiidae</taxon>
        <taxon>Polypodiales</taxon>
        <taxon>Pteridineae</taxon>
        <taxon>Pteridaceae</taxon>
        <taxon>Parkerioideae</taxon>
        <taxon>Ceratopteris</taxon>
    </lineage>
</organism>
<dbReference type="InterPro" id="IPR036318">
    <property type="entry name" value="FAD-bd_PCMH-like_sf"/>
</dbReference>
<gene>
    <name evidence="6" type="ORF">KP509_30G041700</name>
</gene>
<dbReference type="InterPro" id="IPR055154">
    <property type="entry name" value="GULLO2-like_C"/>
</dbReference>
<keyword evidence="7" id="KW-1185">Reference proteome</keyword>
<comment type="caution">
    <text evidence="6">The sequence shown here is derived from an EMBL/GenBank/DDBJ whole genome shotgun (WGS) entry which is preliminary data.</text>
</comment>
<dbReference type="OrthoDB" id="610608at2759"/>
<protein>
    <recommendedName>
        <fullName evidence="5">FAD-binding PCMH-type domain-containing protein</fullName>
    </recommendedName>
</protein>
<dbReference type="Proteomes" id="UP000825935">
    <property type="component" value="Chromosome 30"/>
</dbReference>
<evidence type="ECO:0000313" key="7">
    <source>
        <dbReference type="Proteomes" id="UP000825935"/>
    </source>
</evidence>
<dbReference type="PANTHER" id="PTHR13878:SF67">
    <property type="entry name" value="L-GULONOLACTONE OXIDASE 5"/>
    <property type="match status" value="1"/>
</dbReference>
<dbReference type="OMA" id="KMEMAFR"/>
<evidence type="ECO:0000256" key="2">
    <source>
        <dbReference type="ARBA" id="ARBA00005147"/>
    </source>
</evidence>
<evidence type="ECO:0000256" key="1">
    <source>
        <dbReference type="ARBA" id="ARBA00001974"/>
    </source>
</evidence>
<dbReference type="Gene3D" id="3.30.70.2520">
    <property type="match status" value="1"/>
</dbReference>
<dbReference type="Pfam" id="PF04030">
    <property type="entry name" value="ALO"/>
    <property type="match status" value="1"/>
</dbReference>
<dbReference type="AlphaFoldDB" id="A0A8T2R3X8"/>
<dbReference type="EMBL" id="CM035435">
    <property type="protein sequence ID" value="KAH7290305.1"/>
    <property type="molecule type" value="Genomic_DNA"/>
</dbReference>
<dbReference type="InterPro" id="IPR016169">
    <property type="entry name" value="FAD-bd_PCMH_sub2"/>
</dbReference>
<reference evidence="6" key="1">
    <citation type="submission" date="2021-08" db="EMBL/GenBank/DDBJ databases">
        <title>WGS assembly of Ceratopteris richardii.</title>
        <authorList>
            <person name="Marchant D.B."/>
            <person name="Chen G."/>
            <person name="Jenkins J."/>
            <person name="Shu S."/>
            <person name="Leebens-Mack J."/>
            <person name="Grimwood J."/>
            <person name="Schmutz J."/>
            <person name="Soltis P."/>
            <person name="Soltis D."/>
            <person name="Chen Z.-H."/>
        </authorList>
    </citation>
    <scope>NUCLEOTIDE SEQUENCE</scope>
    <source>
        <strain evidence="6">Whitten #5841</strain>
        <tissue evidence="6">Leaf</tissue>
    </source>
</reference>
<dbReference type="SUPFAM" id="SSF56176">
    <property type="entry name" value="FAD-binding/transporter-associated domain-like"/>
    <property type="match status" value="1"/>
</dbReference>
<dbReference type="PROSITE" id="PS51387">
    <property type="entry name" value="FAD_PCMH"/>
    <property type="match status" value="1"/>
</dbReference>
<dbReference type="InterPro" id="IPR016166">
    <property type="entry name" value="FAD-bd_PCMH"/>
</dbReference>
<dbReference type="InterPro" id="IPR007173">
    <property type="entry name" value="ALO_C"/>
</dbReference>
<feature type="domain" description="FAD-binding PCMH-type" evidence="5">
    <location>
        <begin position="70"/>
        <end position="250"/>
    </location>
</feature>
<dbReference type="GO" id="GO:0016020">
    <property type="term" value="C:membrane"/>
    <property type="evidence" value="ECO:0007669"/>
    <property type="project" value="InterPro"/>
</dbReference>
<proteinExistence type="inferred from homology"/>
<evidence type="ECO:0000256" key="3">
    <source>
        <dbReference type="ARBA" id="ARBA00005466"/>
    </source>
</evidence>
<dbReference type="InterPro" id="IPR050432">
    <property type="entry name" value="FAD-linked_Oxidoreductases_BP"/>
</dbReference>
<name>A0A8T2R3X8_CERRI</name>
<dbReference type="Gene3D" id="3.30.43.10">
    <property type="entry name" value="Uridine Diphospho-n-acetylenolpyruvylglucosamine Reductase, domain 2"/>
    <property type="match status" value="1"/>
</dbReference>
<dbReference type="PANTHER" id="PTHR13878">
    <property type="entry name" value="GULONOLACTONE OXIDASE"/>
    <property type="match status" value="1"/>
</dbReference>
<dbReference type="GO" id="GO:0003885">
    <property type="term" value="F:D-arabinono-1,4-lactone oxidase activity"/>
    <property type="evidence" value="ECO:0007669"/>
    <property type="project" value="InterPro"/>
</dbReference>
<dbReference type="InterPro" id="IPR010031">
    <property type="entry name" value="FAD_lactone_oxidase-like"/>
</dbReference>
<comment type="cofactor">
    <cofactor evidence="1">
        <name>FAD</name>
        <dbReference type="ChEBI" id="CHEBI:57692"/>
    </cofactor>
</comment>
<dbReference type="InterPro" id="IPR006094">
    <property type="entry name" value="Oxid_FAD_bind_N"/>
</dbReference>
<accession>A0A8T2R3X8</accession>
<evidence type="ECO:0000259" key="5">
    <source>
        <dbReference type="PROSITE" id="PS51387"/>
    </source>
</evidence>
<dbReference type="GO" id="GO:0071949">
    <property type="term" value="F:FAD binding"/>
    <property type="evidence" value="ECO:0007669"/>
    <property type="project" value="InterPro"/>
</dbReference>
<dbReference type="PIRSF" id="PIRSF000136">
    <property type="entry name" value="LGO_GLO"/>
    <property type="match status" value="1"/>
</dbReference>